<dbReference type="SUPFAM" id="SSF69360">
    <property type="entry name" value="Cell wall binding repeat"/>
    <property type="match status" value="1"/>
</dbReference>
<reference evidence="5 6" key="1">
    <citation type="submission" date="2020-01" db="EMBL/GenBank/DDBJ databases">
        <title>Genome sequence of a 1,3-propanediol producer, Clostridium butyricum S3.</title>
        <authorList>
            <person name="Zhou J."/>
        </authorList>
    </citation>
    <scope>NUCLEOTIDE SEQUENCE [LARGE SCALE GENOMIC DNA]</scope>
    <source>
        <strain evidence="5 6">S3</strain>
    </source>
</reference>
<evidence type="ECO:0000313" key="5">
    <source>
        <dbReference type="EMBL" id="NAS19091.1"/>
    </source>
</evidence>
<evidence type="ECO:0000256" key="2">
    <source>
        <dbReference type="PROSITE-ProRule" id="PRU00591"/>
    </source>
</evidence>
<feature type="chain" id="PRO_5026799120" evidence="4">
    <location>
        <begin position="30"/>
        <end position="344"/>
    </location>
</feature>
<feature type="signal peptide" evidence="4">
    <location>
        <begin position="1"/>
        <end position="29"/>
    </location>
</feature>
<feature type="repeat" description="Cell wall-binding" evidence="2">
    <location>
        <begin position="87"/>
        <end position="110"/>
    </location>
</feature>
<feature type="repeat" description="Cell wall-binding" evidence="2">
    <location>
        <begin position="111"/>
        <end position="130"/>
    </location>
</feature>
<feature type="repeat" description="Cell wall-binding" evidence="2">
    <location>
        <begin position="47"/>
        <end position="66"/>
    </location>
</feature>
<name>A0A6L9ES11_CLOBU</name>
<sequence length="344" mass="37123">MKSLNLKKLVAMALTLATVTAVSPVAASAAWKQDAKGWWNTEGNSWSIGWRQIDGTWYHFDETGYMNTGWINDNGTWYYASQSGAMQTGWVIDYSAGYGQWYFTDPSGAMKTGWVQDNGTWYFLQPSGAMKTGWINDNGTWYFAEASGSMLTGVIKVDGQTYYLQSNGAMATGEVEINGTKYTFAANGACIGDAPKADKVFGTTDLGNNNGSSNTDKDSDSDSSSSSSGGGGGSSHGSSTPQAIKDYSSSANITVENVSDKEADVDTYKVTFNNNDFNAIKAGDYAVRDLYVTNEDAVVTEEKDGDNTYYLITVNKGQALKVKGVTRVVRDGKIFYANGITINK</sequence>
<dbReference type="InterPro" id="IPR018337">
    <property type="entry name" value="Cell_wall/Cho-bd_repeat"/>
</dbReference>
<keyword evidence="1" id="KW-0677">Repeat</keyword>
<dbReference type="Gene3D" id="2.10.270.10">
    <property type="entry name" value="Cholin Binding"/>
    <property type="match status" value="3"/>
</dbReference>
<evidence type="ECO:0000256" key="4">
    <source>
        <dbReference type="SAM" id="SignalP"/>
    </source>
</evidence>
<feature type="repeat" description="Cell wall-binding" evidence="2">
    <location>
        <begin position="67"/>
        <end position="86"/>
    </location>
</feature>
<accession>A0A6L9ES11</accession>
<dbReference type="Proteomes" id="UP000474042">
    <property type="component" value="Unassembled WGS sequence"/>
</dbReference>
<keyword evidence="4" id="KW-0732">Signal</keyword>
<feature type="repeat" description="Cell wall-binding" evidence="2">
    <location>
        <begin position="131"/>
        <end position="150"/>
    </location>
</feature>
<dbReference type="Pfam" id="PF01473">
    <property type="entry name" value="Choline_bind_1"/>
    <property type="match status" value="3"/>
</dbReference>
<dbReference type="EMBL" id="WOFV02000055">
    <property type="protein sequence ID" value="NAS19091.1"/>
    <property type="molecule type" value="Genomic_DNA"/>
</dbReference>
<dbReference type="AlphaFoldDB" id="A0A6L9ES11"/>
<evidence type="ECO:0000256" key="1">
    <source>
        <dbReference type="ARBA" id="ARBA00022737"/>
    </source>
</evidence>
<gene>
    <name evidence="5" type="ORF">GND98_014730</name>
</gene>
<proteinExistence type="predicted"/>
<organism evidence="5 6">
    <name type="scientific">Clostridium butyricum</name>
    <dbReference type="NCBI Taxonomy" id="1492"/>
    <lineage>
        <taxon>Bacteria</taxon>
        <taxon>Bacillati</taxon>
        <taxon>Bacillota</taxon>
        <taxon>Clostridia</taxon>
        <taxon>Eubacteriales</taxon>
        <taxon>Clostridiaceae</taxon>
        <taxon>Clostridium</taxon>
    </lineage>
</organism>
<evidence type="ECO:0000313" key="6">
    <source>
        <dbReference type="Proteomes" id="UP000474042"/>
    </source>
</evidence>
<comment type="caution">
    <text evidence="5">The sequence shown here is derived from an EMBL/GenBank/DDBJ whole genome shotgun (WGS) entry which is preliminary data.</text>
</comment>
<evidence type="ECO:0000256" key="3">
    <source>
        <dbReference type="SAM" id="MobiDB-lite"/>
    </source>
</evidence>
<dbReference type="PROSITE" id="PS51170">
    <property type="entry name" value="CW"/>
    <property type="match status" value="5"/>
</dbReference>
<protein>
    <submittedName>
        <fullName evidence="5">N-acetylmuramoyl-L-alanine amidase family protein</fullName>
    </submittedName>
</protein>
<feature type="region of interest" description="Disordered" evidence="3">
    <location>
        <begin position="205"/>
        <end position="244"/>
    </location>
</feature>
<dbReference type="Pfam" id="PF19127">
    <property type="entry name" value="Choline_bind_3"/>
    <property type="match status" value="2"/>
</dbReference>